<proteinExistence type="predicted"/>
<dbReference type="PANTHER" id="PTHR45960">
    <property type="entry name" value="GRB2-ASSOCIATED-BINDING PROTEIN"/>
    <property type="match status" value="1"/>
</dbReference>
<accession>A0AAV7KEI6</accession>
<evidence type="ECO:0000313" key="3">
    <source>
        <dbReference type="Proteomes" id="UP001165289"/>
    </source>
</evidence>
<dbReference type="SMART" id="SM00233">
    <property type="entry name" value="PH"/>
    <property type="match status" value="1"/>
</dbReference>
<dbReference type="SUPFAM" id="SSF50729">
    <property type="entry name" value="PH domain-like"/>
    <property type="match status" value="1"/>
</dbReference>
<dbReference type="GO" id="GO:0005737">
    <property type="term" value="C:cytoplasm"/>
    <property type="evidence" value="ECO:0007669"/>
    <property type="project" value="TreeGrafter"/>
</dbReference>
<feature type="domain" description="PH" evidence="1">
    <location>
        <begin position="31"/>
        <end position="133"/>
    </location>
</feature>
<dbReference type="InterPro" id="IPR046355">
    <property type="entry name" value="Gab1-4-like"/>
</dbReference>
<dbReference type="AlphaFoldDB" id="A0AAV7KEI6"/>
<dbReference type="PROSITE" id="PS50003">
    <property type="entry name" value="PH_DOMAIN"/>
    <property type="match status" value="1"/>
</dbReference>
<evidence type="ECO:0000259" key="1">
    <source>
        <dbReference type="PROSITE" id="PS50003"/>
    </source>
</evidence>
<protein>
    <submittedName>
        <fullName evidence="2">GRB2-associated-binding protein 1-like</fullName>
    </submittedName>
</protein>
<dbReference type="InterPro" id="IPR011993">
    <property type="entry name" value="PH-like_dom_sf"/>
</dbReference>
<dbReference type="GO" id="GO:0035591">
    <property type="term" value="F:signaling adaptor activity"/>
    <property type="evidence" value="ECO:0007669"/>
    <property type="project" value="TreeGrafter"/>
</dbReference>
<dbReference type="Proteomes" id="UP001165289">
    <property type="component" value="Unassembled WGS sequence"/>
</dbReference>
<dbReference type="Gene3D" id="2.30.29.30">
    <property type="entry name" value="Pleckstrin-homology domain (PH domain)/Phosphotyrosine-binding domain (PTB)"/>
    <property type="match status" value="1"/>
</dbReference>
<name>A0AAV7KEI6_9METZ</name>
<evidence type="ECO:0000313" key="2">
    <source>
        <dbReference type="EMBL" id="KAI6659034.1"/>
    </source>
</evidence>
<comment type="caution">
    <text evidence="2">The sequence shown here is derived from an EMBL/GenBank/DDBJ whole genome shotgun (WGS) entry which is preliminary data.</text>
</comment>
<sequence length="161" mass="19075">MDTELIKEENCLTRHGSLVHCTKCHCRNHSEIIMSGFLIKSPPLKKSIVKKRWHKRYFILRADKTLEYYTNSRKDNPIAIINLKDVQRIEVGLGNDKFGNIFDLVILKRTYFFSAGNSDLMSKWVDQIRELIPRTDVTVYEKQQERTCNLDDKLMQYYVKE</sequence>
<dbReference type="GO" id="GO:0007165">
    <property type="term" value="P:signal transduction"/>
    <property type="evidence" value="ECO:0007669"/>
    <property type="project" value="TreeGrafter"/>
</dbReference>
<dbReference type="EMBL" id="JAKMXF010000066">
    <property type="protein sequence ID" value="KAI6659034.1"/>
    <property type="molecule type" value="Genomic_DNA"/>
</dbReference>
<dbReference type="InterPro" id="IPR001849">
    <property type="entry name" value="PH_domain"/>
</dbReference>
<keyword evidence="3" id="KW-1185">Reference proteome</keyword>
<dbReference type="PANTHER" id="PTHR45960:SF2">
    <property type="entry name" value="PROTEIN DAUGHTER OF SEVENLESS"/>
    <property type="match status" value="1"/>
</dbReference>
<reference evidence="2 3" key="1">
    <citation type="journal article" date="2023" name="BMC Biol.">
        <title>The compact genome of the sponge Oopsacas minuta (Hexactinellida) is lacking key metazoan core genes.</title>
        <authorList>
            <person name="Santini S."/>
            <person name="Schenkelaars Q."/>
            <person name="Jourda C."/>
            <person name="Duchesne M."/>
            <person name="Belahbib H."/>
            <person name="Rocher C."/>
            <person name="Selva M."/>
            <person name="Riesgo A."/>
            <person name="Vervoort M."/>
            <person name="Leys S.P."/>
            <person name="Kodjabachian L."/>
            <person name="Le Bivic A."/>
            <person name="Borchiellini C."/>
            <person name="Claverie J.M."/>
            <person name="Renard E."/>
        </authorList>
    </citation>
    <scope>NUCLEOTIDE SEQUENCE [LARGE SCALE GENOMIC DNA]</scope>
    <source>
        <strain evidence="2">SPO-2</strain>
    </source>
</reference>
<organism evidence="2 3">
    <name type="scientific">Oopsacas minuta</name>
    <dbReference type="NCBI Taxonomy" id="111878"/>
    <lineage>
        <taxon>Eukaryota</taxon>
        <taxon>Metazoa</taxon>
        <taxon>Porifera</taxon>
        <taxon>Hexactinellida</taxon>
        <taxon>Hexasterophora</taxon>
        <taxon>Lyssacinosida</taxon>
        <taxon>Leucopsacidae</taxon>
        <taxon>Oopsacas</taxon>
    </lineage>
</organism>
<dbReference type="Pfam" id="PF00169">
    <property type="entry name" value="PH"/>
    <property type="match status" value="1"/>
</dbReference>
<gene>
    <name evidence="2" type="ORF">LOD99_14710</name>
</gene>